<evidence type="ECO:0000313" key="2">
    <source>
        <dbReference type="Proteomes" id="UP000664632"/>
    </source>
</evidence>
<reference evidence="1 2" key="1">
    <citation type="submission" date="2021-03" db="EMBL/GenBank/DDBJ databases">
        <title>Enterococcal diversity collection.</title>
        <authorList>
            <person name="Gilmore M.S."/>
            <person name="Schwartzman J."/>
            <person name="Van Tyne D."/>
            <person name="Martin M."/>
            <person name="Earl A.M."/>
            <person name="Manson A.L."/>
            <person name="Straub T."/>
            <person name="Salamzade R."/>
            <person name="Saavedra J."/>
            <person name="Lebreton F."/>
            <person name="Prichula J."/>
            <person name="Schaufler K."/>
            <person name="Gaca A."/>
            <person name="Sgardioli B."/>
            <person name="Wagenaar J."/>
            <person name="Strong T."/>
        </authorList>
    </citation>
    <scope>NUCLEOTIDE SEQUENCE [LARGE SCALE GENOMIC DNA]</scope>
    <source>
        <strain evidence="1 2">DIV0869a</strain>
    </source>
</reference>
<protein>
    <recommendedName>
        <fullName evidence="3">Papain-like cysteine peptidase</fullName>
    </recommendedName>
</protein>
<proteinExistence type="predicted"/>
<dbReference type="RefSeq" id="WP_207112452.1">
    <property type="nucleotide sequence ID" value="NZ_JAFLWD010000018.1"/>
</dbReference>
<dbReference type="Proteomes" id="UP000664632">
    <property type="component" value="Unassembled WGS sequence"/>
</dbReference>
<organism evidence="1 2">
    <name type="scientific">Candidatus Enterococcus ikei</name>
    <dbReference type="NCBI Taxonomy" id="2815326"/>
    <lineage>
        <taxon>Bacteria</taxon>
        <taxon>Bacillati</taxon>
        <taxon>Bacillota</taxon>
        <taxon>Bacilli</taxon>
        <taxon>Lactobacillales</taxon>
        <taxon>Enterococcaceae</taxon>
        <taxon>Enterococcus</taxon>
    </lineage>
</organism>
<sequence length="239" mass="29026">MEYENIISLGFFCSVASDLEKLGVRNASYPFDWLISSWKSVEELIDNEFEDFLSDELIYQIEGARYKNLRYDLNFYHDFDEYKDYYSQIDQVRSKYNRRIHRFYRDIQKPTLFIRYIKDQEELAYLEENYDTVCQKLCKFNKNNNILFLMNEGNYQTHLPINFVSIDDEDIVNRSPLLIKGISEKLVNKYNKEILQRNLEIYLNKQRKVTLFKVIKTKFIRILQKLFLRKYVHSKRTTG</sequence>
<evidence type="ECO:0008006" key="3">
    <source>
        <dbReference type="Google" id="ProtNLM"/>
    </source>
</evidence>
<name>A0ABS3GZP3_9ENTE</name>
<dbReference type="EMBL" id="JAFLWD010000018">
    <property type="protein sequence ID" value="MBO0440393.1"/>
    <property type="molecule type" value="Genomic_DNA"/>
</dbReference>
<comment type="caution">
    <text evidence="1">The sequence shown here is derived from an EMBL/GenBank/DDBJ whole genome shotgun (WGS) entry which is preliminary data.</text>
</comment>
<dbReference type="InterPro" id="IPR014903">
    <property type="entry name" value="DUF1796"/>
</dbReference>
<keyword evidence="2" id="KW-1185">Reference proteome</keyword>
<dbReference type="Pfam" id="PF08795">
    <property type="entry name" value="DUF1796"/>
    <property type="match status" value="1"/>
</dbReference>
<gene>
    <name evidence="1" type="ORF">JZO69_08480</name>
</gene>
<accession>A0ABS3GZP3</accession>
<evidence type="ECO:0000313" key="1">
    <source>
        <dbReference type="EMBL" id="MBO0440393.1"/>
    </source>
</evidence>